<accession>A0A5A9W2Q4</accession>
<feature type="transmembrane region" description="Helical" evidence="13">
    <location>
        <begin position="180"/>
        <end position="197"/>
    </location>
</feature>
<evidence type="ECO:0000313" key="15">
    <source>
        <dbReference type="EMBL" id="KAA0875026.1"/>
    </source>
</evidence>
<dbReference type="OrthoDB" id="9796486at2"/>
<keyword evidence="11" id="KW-0411">Iron-sulfur</keyword>
<evidence type="ECO:0000256" key="1">
    <source>
        <dbReference type="ARBA" id="ARBA00001974"/>
    </source>
</evidence>
<keyword evidence="12 13" id="KW-0472">Membrane</keyword>
<evidence type="ECO:0000256" key="12">
    <source>
        <dbReference type="ARBA" id="ARBA00023136"/>
    </source>
</evidence>
<evidence type="ECO:0000256" key="8">
    <source>
        <dbReference type="ARBA" id="ARBA00022989"/>
    </source>
</evidence>
<dbReference type="PANTHER" id="PTHR47354:SF8">
    <property type="entry name" value="1,2-PHENYLACETYL-COA EPOXIDASE, SUBUNIT E"/>
    <property type="match status" value="1"/>
</dbReference>
<dbReference type="CDD" id="cd06198">
    <property type="entry name" value="FNR_like_3"/>
    <property type="match status" value="1"/>
</dbReference>
<dbReference type="Pfam" id="PF01794">
    <property type="entry name" value="Ferric_reduct"/>
    <property type="match status" value="1"/>
</dbReference>
<evidence type="ECO:0000256" key="7">
    <source>
        <dbReference type="ARBA" id="ARBA00022827"/>
    </source>
</evidence>
<dbReference type="EMBL" id="SMRS01000004">
    <property type="protein sequence ID" value="KAA0875026.1"/>
    <property type="molecule type" value="Genomic_DNA"/>
</dbReference>
<dbReference type="PANTHER" id="PTHR47354">
    <property type="entry name" value="NADH OXIDOREDUCTASE HCR"/>
    <property type="match status" value="1"/>
</dbReference>
<keyword evidence="10" id="KW-0408">Iron</keyword>
<feature type="transmembrane region" description="Helical" evidence="13">
    <location>
        <begin position="127"/>
        <end position="147"/>
    </location>
</feature>
<feature type="transmembrane region" description="Helical" evidence="13">
    <location>
        <begin position="36"/>
        <end position="54"/>
    </location>
</feature>
<dbReference type="Proteomes" id="UP000325302">
    <property type="component" value="Unassembled WGS sequence"/>
</dbReference>
<reference evidence="15 16" key="1">
    <citation type="submission" date="2019-03" db="EMBL/GenBank/DDBJ databases">
        <title>Nitrincola sp. nov. isolated from an Indian soda lake.</title>
        <authorList>
            <person name="Joshi A."/>
            <person name="Thite S.V."/>
            <person name="Joseph N."/>
            <person name="Dhotre D."/>
            <person name="Moorthy M."/>
            <person name="Shouche Y.S."/>
        </authorList>
    </citation>
    <scope>NUCLEOTIDE SEQUENCE [LARGE SCALE GENOMIC DNA]</scope>
    <source>
        <strain evidence="15 16">MEB193</strain>
    </source>
</reference>
<dbReference type="AlphaFoldDB" id="A0A5A9W2Q4"/>
<feature type="domain" description="FAD-binding FR-type" evidence="14">
    <location>
        <begin position="204"/>
        <end position="302"/>
    </location>
</feature>
<dbReference type="InterPro" id="IPR017927">
    <property type="entry name" value="FAD-bd_FR_type"/>
</dbReference>
<organism evidence="15 16">
    <name type="scientific">Nitrincola tapanii</name>
    <dbReference type="NCBI Taxonomy" id="1708751"/>
    <lineage>
        <taxon>Bacteria</taxon>
        <taxon>Pseudomonadati</taxon>
        <taxon>Pseudomonadota</taxon>
        <taxon>Gammaproteobacteria</taxon>
        <taxon>Oceanospirillales</taxon>
        <taxon>Oceanospirillaceae</taxon>
        <taxon>Nitrincola</taxon>
    </lineage>
</organism>
<evidence type="ECO:0000256" key="3">
    <source>
        <dbReference type="ARBA" id="ARBA00022630"/>
    </source>
</evidence>
<protein>
    <submittedName>
        <fullName evidence="15">Ferric reductase</fullName>
    </submittedName>
</protein>
<evidence type="ECO:0000256" key="9">
    <source>
        <dbReference type="ARBA" id="ARBA00023002"/>
    </source>
</evidence>
<keyword evidence="5" id="KW-0001">2Fe-2S</keyword>
<keyword evidence="4 13" id="KW-0812">Transmembrane</keyword>
<keyword evidence="3" id="KW-0285">Flavoprotein</keyword>
<dbReference type="Gene3D" id="3.40.50.80">
    <property type="entry name" value="Nucleotide-binding domain of ferredoxin-NADP reductase (FNR) module"/>
    <property type="match status" value="1"/>
</dbReference>
<evidence type="ECO:0000256" key="10">
    <source>
        <dbReference type="ARBA" id="ARBA00023004"/>
    </source>
</evidence>
<dbReference type="GO" id="GO:0050660">
    <property type="term" value="F:flavin adenine dinucleotide binding"/>
    <property type="evidence" value="ECO:0007669"/>
    <property type="project" value="TreeGrafter"/>
</dbReference>
<dbReference type="GO" id="GO:0046872">
    <property type="term" value="F:metal ion binding"/>
    <property type="evidence" value="ECO:0007669"/>
    <property type="project" value="UniProtKB-KW"/>
</dbReference>
<evidence type="ECO:0000256" key="6">
    <source>
        <dbReference type="ARBA" id="ARBA00022723"/>
    </source>
</evidence>
<keyword evidence="16" id="KW-1185">Reference proteome</keyword>
<dbReference type="InterPro" id="IPR013112">
    <property type="entry name" value="FAD-bd_8"/>
</dbReference>
<keyword evidence="7" id="KW-0274">FAD</keyword>
<dbReference type="InterPro" id="IPR039261">
    <property type="entry name" value="FNR_nucleotide-bd"/>
</dbReference>
<evidence type="ECO:0000313" key="16">
    <source>
        <dbReference type="Proteomes" id="UP000325302"/>
    </source>
</evidence>
<evidence type="ECO:0000256" key="2">
    <source>
        <dbReference type="ARBA" id="ARBA00004141"/>
    </source>
</evidence>
<comment type="caution">
    <text evidence="15">The sequence shown here is derived from an EMBL/GenBank/DDBJ whole genome shotgun (WGS) entry which is preliminary data.</text>
</comment>
<name>A0A5A9W2Q4_9GAMM</name>
<dbReference type="GO" id="GO:0016491">
    <property type="term" value="F:oxidoreductase activity"/>
    <property type="evidence" value="ECO:0007669"/>
    <property type="project" value="UniProtKB-KW"/>
</dbReference>
<comment type="cofactor">
    <cofactor evidence="1">
        <name>FAD</name>
        <dbReference type="ChEBI" id="CHEBI:57692"/>
    </cofactor>
</comment>
<dbReference type="Pfam" id="PF08022">
    <property type="entry name" value="FAD_binding_8"/>
    <property type="match status" value="1"/>
</dbReference>
<dbReference type="GO" id="GO:0016020">
    <property type="term" value="C:membrane"/>
    <property type="evidence" value="ECO:0007669"/>
    <property type="project" value="UniProtKB-SubCell"/>
</dbReference>
<dbReference type="GO" id="GO:0051537">
    <property type="term" value="F:2 iron, 2 sulfur cluster binding"/>
    <property type="evidence" value="ECO:0007669"/>
    <property type="project" value="UniProtKB-KW"/>
</dbReference>
<feature type="transmembrane region" description="Helical" evidence="13">
    <location>
        <begin position="66"/>
        <end position="85"/>
    </location>
</feature>
<gene>
    <name evidence="15" type="ORF">E1H14_06300</name>
</gene>
<keyword evidence="6" id="KW-0479">Metal-binding</keyword>
<dbReference type="RefSeq" id="WP_149390606.1">
    <property type="nucleotide sequence ID" value="NZ_SMRS01000004.1"/>
</dbReference>
<keyword evidence="8 13" id="KW-1133">Transmembrane helix</keyword>
<evidence type="ECO:0000256" key="4">
    <source>
        <dbReference type="ARBA" id="ARBA00022692"/>
    </source>
</evidence>
<dbReference type="SUPFAM" id="SSF52343">
    <property type="entry name" value="Ferredoxin reductase-like, C-terminal NADP-linked domain"/>
    <property type="match status" value="1"/>
</dbReference>
<evidence type="ECO:0000259" key="14">
    <source>
        <dbReference type="PROSITE" id="PS51384"/>
    </source>
</evidence>
<dbReference type="PROSITE" id="PS51384">
    <property type="entry name" value="FAD_FR"/>
    <property type="match status" value="1"/>
</dbReference>
<feature type="transmembrane region" description="Helical" evidence="13">
    <location>
        <begin position="156"/>
        <end position="174"/>
    </location>
</feature>
<dbReference type="InterPro" id="IPR050415">
    <property type="entry name" value="MRET"/>
</dbReference>
<proteinExistence type="predicted"/>
<comment type="subcellular location">
    <subcellularLocation>
        <location evidence="2">Membrane</location>
        <topology evidence="2">Multi-pass membrane protein</topology>
    </subcellularLocation>
</comment>
<evidence type="ECO:0000256" key="5">
    <source>
        <dbReference type="ARBA" id="ARBA00022714"/>
    </source>
</evidence>
<sequence length="428" mass="48362">MPSVRTLTLLGLLLLIQLTFWKWSLSYEHFLTLSGYLAMNFMSITVLLASRPIWLEIPAGGLDMMYALHKWTGLLALVFALAHWLTEMGEDLLKAILDRDRSLQEPHFSGLLDSLQDGAEDIGEPGLYILLFLIGISLLRWIPYFYWRQLHRLMPLIYLALTAHALLLAPLSWWQEPTGWVMFLLILGGIFASVQSLSGKIGGSRRYPGKVTEINPLSSQINEIVCDLGKEWPGHCAGQFALVTFDLIEGPHPFTLASADQTNGQLRFQIKALGDYTRKISHSLQVGQQVKVEGPYGRFDPEHGRIQAQQLWVAGGIGITPFLAALEYRLMHPEHIHSAVTLHYCSAGMEEDPMAKQLKQMISHLPEITLHLHDSEQGQRLTTHNLSICQPKVDLWFCGPQTLADSLRNGLKQSPLSLRFHQEIFKFR</sequence>
<dbReference type="InterPro" id="IPR013130">
    <property type="entry name" value="Fe3_Rdtase_TM_dom"/>
</dbReference>
<dbReference type="SUPFAM" id="SSF63380">
    <property type="entry name" value="Riboflavin synthase domain-like"/>
    <property type="match status" value="1"/>
</dbReference>
<keyword evidence="9" id="KW-0560">Oxidoreductase</keyword>
<dbReference type="Gene3D" id="2.40.30.10">
    <property type="entry name" value="Translation factors"/>
    <property type="match status" value="1"/>
</dbReference>
<evidence type="ECO:0000256" key="13">
    <source>
        <dbReference type="SAM" id="Phobius"/>
    </source>
</evidence>
<evidence type="ECO:0000256" key="11">
    <source>
        <dbReference type="ARBA" id="ARBA00023014"/>
    </source>
</evidence>
<dbReference type="InterPro" id="IPR017938">
    <property type="entry name" value="Riboflavin_synthase-like_b-brl"/>
</dbReference>